<keyword evidence="3" id="KW-1185">Reference proteome</keyword>
<organism evidence="2 3">
    <name type="scientific">Allacma fusca</name>
    <dbReference type="NCBI Taxonomy" id="39272"/>
    <lineage>
        <taxon>Eukaryota</taxon>
        <taxon>Metazoa</taxon>
        <taxon>Ecdysozoa</taxon>
        <taxon>Arthropoda</taxon>
        <taxon>Hexapoda</taxon>
        <taxon>Collembola</taxon>
        <taxon>Symphypleona</taxon>
        <taxon>Sminthuridae</taxon>
        <taxon>Allacma</taxon>
    </lineage>
</organism>
<dbReference type="AlphaFoldDB" id="A0A8J2JV65"/>
<evidence type="ECO:0000313" key="3">
    <source>
        <dbReference type="Proteomes" id="UP000708208"/>
    </source>
</evidence>
<name>A0A8J2JV65_9HEXA</name>
<reference evidence="2" key="1">
    <citation type="submission" date="2021-06" db="EMBL/GenBank/DDBJ databases">
        <authorList>
            <person name="Hodson N. C."/>
            <person name="Mongue J. A."/>
            <person name="Jaron S. K."/>
        </authorList>
    </citation>
    <scope>NUCLEOTIDE SEQUENCE</scope>
</reference>
<keyword evidence="1" id="KW-0732">Signal</keyword>
<feature type="signal peptide" evidence="1">
    <location>
        <begin position="1"/>
        <end position="20"/>
    </location>
</feature>
<gene>
    <name evidence="2" type="ORF">AFUS01_LOCUS14059</name>
</gene>
<comment type="caution">
    <text evidence="2">The sequence shown here is derived from an EMBL/GenBank/DDBJ whole genome shotgun (WGS) entry which is preliminary data.</text>
</comment>
<dbReference type="EMBL" id="CAJVCH010117256">
    <property type="protein sequence ID" value="CAG7725076.1"/>
    <property type="molecule type" value="Genomic_DNA"/>
</dbReference>
<evidence type="ECO:0000256" key="1">
    <source>
        <dbReference type="SAM" id="SignalP"/>
    </source>
</evidence>
<proteinExistence type="predicted"/>
<dbReference type="Proteomes" id="UP000708208">
    <property type="component" value="Unassembled WGS sequence"/>
</dbReference>
<sequence length="450" mass="51916">MEKYLLFIFLSALLGNPIQGFNYTEFFLERNPYLAREVIEEYSNFSDQVNSALGLPHENQNIRGHAAGSNLESGNSTENSKSAVGIASIMALLNENIWGRVRAPGFEHVSPRLRKDSLPELMGTLFKAAEQDYNTKIRNVIFTPTWIKSGINMANLKGEIKQTYFQFPEKAMEIVNDLIRRRFGNSANFPDYLTESLPDTTQAMLLSSKEQRGHWPSFTDYAGSSNFRSGSRAHSAPDPVEMFEIRGNFRFWKNEQFQFVTVPLSETKLQVTLVLPNETSPGMTPDWDELTARNVTEDEYQMLRLRLPVKTFLTRNSIRIENTTQCEKDSSQSAPCLKLLDAVTYTSFSPTEFQFIELTGGYINNPYLTHFKVKGSNIFKSSVPPLESWRWFLPPRKHLRTRNTYPGNWSWLSHFKRGPYSSYDFNESNFSEERIMIFDQPFYWFVRGSI</sequence>
<feature type="chain" id="PRO_5035194052" evidence="1">
    <location>
        <begin position="21"/>
        <end position="450"/>
    </location>
</feature>
<protein>
    <submittedName>
        <fullName evidence="2">Uncharacterized protein</fullName>
    </submittedName>
</protein>
<evidence type="ECO:0000313" key="2">
    <source>
        <dbReference type="EMBL" id="CAG7725076.1"/>
    </source>
</evidence>
<accession>A0A8J2JV65</accession>